<dbReference type="PANTHER" id="PTHR46401">
    <property type="entry name" value="GLYCOSYLTRANSFERASE WBBK-RELATED"/>
    <property type="match status" value="1"/>
</dbReference>
<name>A0A1G2C0C9_9BACT</name>
<dbReference type="EMBL" id="MHKQ01000005">
    <property type="protein sequence ID" value="OGY94656.1"/>
    <property type="molecule type" value="Genomic_DNA"/>
</dbReference>
<dbReference type="SUPFAM" id="SSF53756">
    <property type="entry name" value="UDP-Glycosyltransferase/glycogen phosphorylase"/>
    <property type="match status" value="1"/>
</dbReference>
<organism evidence="1 2">
    <name type="scientific">Candidatus Komeilibacteria bacterium RIFOXYC1_FULL_37_11</name>
    <dbReference type="NCBI Taxonomy" id="1798555"/>
    <lineage>
        <taxon>Bacteria</taxon>
        <taxon>Candidatus Komeiliibacteriota</taxon>
    </lineage>
</organism>
<dbReference type="Proteomes" id="UP000177626">
    <property type="component" value="Unassembled WGS sequence"/>
</dbReference>
<accession>A0A1G2C0C9</accession>
<gene>
    <name evidence="1" type="ORF">A2406_02420</name>
</gene>
<dbReference type="Pfam" id="PF13692">
    <property type="entry name" value="Glyco_trans_1_4"/>
    <property type="match status" value="1"/>
</dbReference>
<dbReference type="AlphaFoldDB" id="A0A1G2C0C9"/>
<evidence type="ECO:0008006" key="3">
    <source>
        <dbReference type="Google" id="ProtNLM"/>
    </source>
</evidence>
<reference evidence="1 2" key="1">
    <citation type="journal article" date="2016" name="Nat. Commun.">
        <title>Thousands of microbial genomes shed light on interconnected biogeochemical processes in an aquifer system.</title>
        <authorList>
            <person name="Anantharaman K."/>
            <person name="Brown C.T."/>
            <person name="Hug L.A."/>
            <person name="Sharon I."/>
            <person name="Castelle C.J."/>
            <person name="Probst A.J."/>
            <person name="Thomas B.C."/>
            <person name="Singh A."/>
            <person name="Wilkins M.J."/>
            <person name="Karaoz U."/>
            <person name="Brodie E.L."/>
            <person name="Williams K.H."/>
            <person name="Hubbard S.S."/>
            <person name="Banfield J.F."/>
        </authorList>
    </citation>
    <scope>NUCLEOTIDE SEQUENCE [LARGE SCALE GENOMIC DNA]</scope>
</reference>
<sequence length="389" mass="45324">MKKFDVVMLNMSNYSEWDEGVSNRNYHILRELQNREEVGKILAVDYLPLNFKRALRNYKEGIVLNINNSKTVKRGLTYKVSKISDKLYVYTDADFWLRPKSSLKRIKKIAIDLNFGDFVLWSYYPFAASYWGKMGQKMTIFEAVDNWLLHSSYSKYTDKLKIAYEKIKNETDLIFVVSKNLTNFFDDQPNVYWIPNGVDNKHYNKKFSLINRDISDIPKPIIGYIGVVQEKVDFKLLEYIADNNLDKSLVIIGPVWTEQEKAKEELSQKKNVFFLGYKKYNEAPQYIQQFNVGIIPHKTAGFSATTNPMKMYEYLSCGKPVVATSNIGTENVADMISVAKDYESFNKAINEALEKDNTDAQEKRKEFVKKFSWFNTVSKMLDLISNKFN</sequence>
<dbReference type="GO" id="GO:0016757">
    <property type="term" value="F:glycosyltransferase activity"/>
    <property type="evidence" value="ECO:0007669"/>
    <property type="project" value="TreeGrafter"/>
</dbReference>
<dbReference type="Gene3D" id="3.40.50.2000">
    <property type="entry name" value="Glycogen Phosphorylase B"/>
    <property type="match status" value="1"/>
</dbReference>
<protein>
    <recommendedName>
        <fullName evidence="3">Glycosyl transferase family 1 domain-containing protein</fullName>
    </recommendedName>
</protein>
<proteinExistence type="predicted"/>
<evidence type="ECO:0000313" key="2">
    <source>
        <dbReference type="Proteomes" id="UP000177626"/>
    </source>
</evidence>
<evidence type="ECO:0000313" key="1">
    <source>
        <dbReference type="EMBL" id="OGY94656.1"/>
    </source>
</evidence>
<dbReference type="PANTHER" id="PTHR46401:SF8">
    <property type="entry name" value="BLL6006 PROTEIN"/>
    <property type="match status" value="1"/>
</dbReference>
<comment type="caution">
    <text evidence="1">The sequence shown here is derived from an EMBL/GenBank/DDBJ whole genome shotgun (WGS) entry which is preliminary data.</text>
</comment>